<evidence type="ECO:0000313" key="2">
    <source>
        <dbReference type="EMBL" id="MFD1935236.1"/>
    </source>
</evidence>
<comment type="caution">
    <text evidence="2">The sequence shown here is derived from an EMBL/GenBank/DDBJ whole genome shotgun (WGS) entry which is preliminary data.</text>
</comment>
<organism evidence="2 3">
    <name type="scientific">Nonomuraea mangrovi</name>
    <dbReference type="NCBI Taxonomy" id="2316207"/>
    <lineage>
        <taxon>Bacteria</taxon>
        <taxon>Bacillati</taxon>
        <taxon>Actinomycetota</taxon>
        <taxon>Actinomycetes</taxon>
        <taxon>Streptosporangiales</taxon>
        <taxon>Streptosporangiaceae</taxon>
        <taxon>Nonomuraea</taxon>
    </lineage>
</organism>
<dbReference type="SUPFAM" id="SSF50814">
    <property type="entry name" value="Lipocalins"/>
    <property type="match status" value="1"/>
</dbReference>
<proteinExistence type="predicted"/>
<dbReference type="InterPro" id="IPR022017">
    <property type="entry name" value="BFA1-like_DUF3598"/>
</dbReference>
<evidence type="ECO:0000259" key="1">
    <source>
        <dbReference type="Pfam" id="PF12204"/>
    </source>
</evidence>
<dbReference type="Proteomes" id="UP001597368">
    <property type="component" value="Unassembled WGS sequence"/>
</dbReference>
<name>A0ABW4T0H9_9ACTN</name>
<accession>A0ABW4T0H9</accession>
<reference evidence="3" key="1">
    <citation type="journal article" date="2019" name="Int. J. Syst. Evol. Microbiol.">
        <title>The Global Catalogue of Microorganisms (GCM) 10K type strain sequencing project: providing services to taxonomists for standard genome sequencing and annotation.</title>
        <authorList>
            <consortium name="The Broad Institute Genomics Platform"/>
            <consortium name="The Broad Institute Genome Sequencing Center for Infectious Disease"/>
            <person name="Wu L."/>
            <person name="Ma J."/>
        </authorList>
    </citation>
    <scope>NUCLEOTIDE SEQUENCE [LARGE SCALE GENOMIC DNA]</scope>
    <source>
        <strain evidence="3">ICMP 6774ER</strain>
    </source>
</reference>
<dbReference type="Gene3D" id="2.40.128.20">
    <property type="match status" value="1"/>
</dbReference>
<dbReference type="RefSeq" id="WP_379575353.1">
    <property type="nucleotide sequence ID" value="NZ_JBHUFV010000041.1"/>
</dbReference>
<dbReference type="InterPro" id="IPR012674">
    <property type="entry name" value="Calycin"/>
</dbReference>
<feature type="domain" description="DUF3598" evidence="1">
    <location>
        <begin position="10"/>
        <end position="146"/>
    </location>
</feature>
<evidence type="ECO:0000313" key="3">
    <source>
        <dbReference type="Proteomes" id="UP001597368"/>
    </source>
</evidence>
<sequence length="147" mass="17258">MGLRAEMPLLARHEGEWEGTYRHLDSMGQVVDLHRSRLTCSIVDDSVYHQVNEYTWEDGRSERHEFPGTYLGDGRCAFDTERIRGEFWEVDASTIYLTWAFKAEDEDLRLFELIVLSEDGTTRSRVWQWIQAGQCVRRTLIDEKRVG</sequence>
<dbReference type="EMBL" id="JBHUFV010000041">
    <property type="protein sequence ID" value="MFD1935236.1"/>
    <property type="molecule type" value="Genomic_DNA"/>
</dbReference>
<gene>
    <name evidence="2" type="ORF">ACFSKW_27550</name>
</gene>
<keyword evidence="3" id="KW-1185">Reference proteome</keyword>
<protein>
    <submittedName>
        <fullName evidence="2">DUF3598 family protein</fullName>
    </submittedName>
</protein>
<dbReference type="Pfam" id="PF12204">
    <property type="entry name" value="DUF3598_N"/>
    <property type="match status" value="1"/>
</dbReference>